<dbReference type="SUPFAM" id="SSF144091">
    <property type="entry name" value="Rhomboid-like"/>
    <property type="match status" value="1"/>
</dbReference>
<keyword evidence="6 8" id="KW-0472">Membrane</keyword>
<dbReference type="InterPro" id="IPR011992">
    <property type="entry name" value="EF-hand-dom_pair"/>
</dbReference>
<evidence type="ECO:0000256" key="5">
    <source>
        <dbReference type="ARBA" id="ARBA00022989"/>
    </source>
</evidence>
<feature type="transmembrane region" description="Helical" evidence="8">
    <location>
        <begin position="341"/>
        <end position="363"/>
    </location>
</feature>
<evidence type="ECO:0000313" key="12">
    <source>
        <dbReference type="RefSeq" id="XP_030748166.1"/>
    </source>
</evidence>
<dbReference type="InterPro" id="IPR035952">
    <property type="entry name" value="Rhomboid-like_sf"/>
</dbReference>
<dbReference type="SUPFAM" id="SSF47473">
    <property type="entry name" value="EF-hand"/>
    <property type="match status" value="1"/>
</dbReference>
<dbReference type="InterPro" id="IPR022764">
    <property type="entry name" value="Peptidase_S54_rhomboid_dom"/>
</dbReference>
<keyword evidence="4" id="KW-0106">Calcium</keyword>
<feature type="transmembrane region" description="Helical" evidence="8">
    <location>
        <begin position="281"/>
        <end position="299"/>
    </location>
</feature>
<comment type="subcellular location">
    <subcellularLocation>
        <location evidence="1">Membrane</location>
        <topology evidence="1">Multi-pass membrane protein</topology>
    </subcellularLocation>
</comment>
<protein>
    <submittedName>
        <fullName evidence="11 12">Rhomboid-related protein 2-like isoform X1</fullName>
    </submittedName>
</protein>
<dbReference type="RefSeq" id="XP_030748173.1">
    <property type="nucleotide sequence ID" value="XM_030892313.1"/>
</dbReference>
<name>A0A6J2XAH4_SITOR</name>
<dbReference type="OrthoDB" id="418595at2759"/>
<sequence length="371" mass="42727">MAATEETDSKEIKYTEDAIRYFRSIFRKYDLDGSGGIEIREFIEMLRQNDEISEKIIKKLFKYGDKNKDKKITLDEFIDLVTDRKFSQVFGKYVNNYMHFILPNQKPKYKPTGRRAPRSVEEGQSEVDGPYEEEYSCLPPPIGMVFISIMEIIFFVIDEHRKSKSAVVDSGPMANLFIYNPNKRYEFWRFLTYMFVHIGYTHLSVNLIIQIFLGIPLELAHRWWRVLILYFLGVIAGSLLTSVMDPFCFLAGASGGVYALLTAHISTVIMNFDSMACPCLHLIIIIMLISVDVGSALYARYTATLDQTIGYVAHFGGAVAGLLVGIWMLRNVEVTNRENKIWWIALILYIFSMITLIAINIFWTSHFQKSL</sequence>
<dbReference type="GO" id="GO:0016020">
    <property type="term" value="C:membrane"/>
    <property type="evidence" value="ECO:0007669"/>
    <property type="project" value="UniProtKB-SubCell"/>
</dbReference>
<feature type="transmembrane region" description="Helical" evidence="8">
    <location>
        <begin position="223"/>
        <end position="240"/>
    </location>
</feature>
<evidence type="ECO:0000256" key="6">
    <source>
        <dbReference type="ARBA" id="ARBA00023136"/>
    </source>
</evidence>
<keyword evidence="5 8" id="KW-1133">Transmembrane helix</keyword>
<accession>A0A6J2XAH4</accession>
<dbReference type="PANTHER" id="PTHR45840">
    <property type="entry name" value="RHOMBOID-RELATED PROTEIN"/>
    <property type="match status" value="1"/>
</dbReference>
<evidence type="ECO:0000256" key="8">
    <source>
        <dbReference type="SAM" id="Phobius"/>
    </source>
</evidence>
<comment type="similarity">
    <text evidence="2">Belongs to the peptidase S54 family.</text>
</comment>
<dbReference type="Gene3D" id="1.20.1540.10">
    <property type="entry name" value="Rhomboid-like"/>
    <property type="match status" value="1"/>
</dbReference>
<dbReference type="Pfam" id="PF01694">
    <property type="entry name" value="Rhomboid"/>
    <property type="match status" value="1"/>
</dbReference>
<dbReference type="GO" id="GO:0004252">
    <property type="term" value="F:serine-type endopeptidase activity"/>
    <property type="evidence" value="ECO:0007669"/>
    <property type="project" value="InterPro"/>
</dbReference>
<dbReference type="PROSITE" id="PS50222">
    <property type="entry name" value="EF_HAND_2"/>
    <property type="match status" value="2"/>
</dbReference>
<feature type="region of interest" description="Disordered" evidence="7">
    <location>
        <begin position="109"/>
        <end position="128"/>
    </location>
</feature>
<dbReference type="SMART" id="SM00054">
    <property type="entry name" value="EFh"/>
    <property type="match status" value="2"/>
</dbReference>
<dbReference type="GeneID" id="115876496"/>
<dbReference type="GO" id="GO:0005509">
    <property type="term" value="F:calcium ion binding"/>
    <property type="evidence" value="ECO:0007669"/>
    <property type="project" value="InterPro"/>
</dbReference>
<evidence type="ECO:0000256" key="2">
    <source>
        <dbReference type="ARBA" id="ARBA00009045"/>
    </source>
</evidence>
<feature type="transmembrane region" description="Helical" evidence="8">
    <location>
        <begin position="247"/>
        <end position="269"/>
    </location>
</feature>
<dbReference type="KEGG" id="soy:115876496"/>
<dbReference type="CDD" id="cd00051">
    <property type="entry name" value="EFh"/>
    <property type="match status" value="1"/>
</dbReference>
<keyword evidence="10" id="KW-1185">Reference proteome</keyword>
<proteinExistence type="inferred from homology"/>
<reference evidence="11 12" key="1">
    <citation type="submission" date="2025-04" db="UniProtKB">
        <authorList>
            <consortium name="RefSeq"/>
        </authorList>
    </citation>
    <scope>IDENTIFICATION</scope>
    <source>
        <tissue evidence="11 12">Gonads</tissue>
    </source>
</reference>
<dbReference type="PROSITE" id="PS00018">
    <property type="entry name" value="EF_HAND_1"/>
    <property type="match status" value="1"/>
</dbReference>
<evidence type="ECO:0000256" key="1">
    <source>
        <dbReference type="ARBA" id="ARBA00004141"/>
    </source>
</evidence>
<feature type="domain" description="EF-hand" evidence="9">
    <location>
        <begin position="17"/>
        <end position="52"/>
    </location>
</feature>
<dbReference type="Gene3D" id="1.10.238.10">
    <property type="entry name" value="EF-hand"/>
    <property type="match status" value="1"/>
</dbReference>
<dbReference type="InterPro" id="IPR018247">
    <property type="entry name" value="EF_Hand_1_Ca_BS"/>
</dbReference>
<dbReference type="Proteomes" id="UP000504635">
    <property type="component" value="Unplaced"/>
</dbReference>
<dbReference type="InterPro" id="IPR002048">
    <property type="entry name" value="EF_hand_dom"/>
</dbReference>
<dbReference type="RefSeq" id="XP_030748166.1">
    <property type="nucleotide sequence ID" value="XM_030892306.1"/>
</dbReference>
<dbReference type="Pfam" id="PF13499">
    <property type="entry name" value="EF-hand_7"/>
    <property type="match status" value="1"/>
</dbReference>
<dbReference type="AlphaFoldDB" id="A0A6J2XAH4"/>
<evidence type="ECO:0000313" key="10">
    <source>
        <dbReference type="Proteomes" id="UP000504635"/>
    </source>
</evidence>
<dbReference type="PANTHER" id="PTHR45840:SF8">
    <property type="entry name" value="RHOMBOID PROTEASE"/>
    <property type="match status" value="1"/>
</dbReference>
<dbReference type="RefSeq" id="XP_030748158.1">
    <property type="nucleotide sequence ID" value="XM_030892298.1"/>
</dbReference>
<gene>
    <name evidence="11 12 13" type="primary">LOC115876496</name>
</gene>
<feature type="domain" description="EF-hand" evidence="9">
    <location>
        <begin position="53"/>
        <end position="87"/>
    </location>
</feature>
<evidence type="ECO:0000313" key="11">
    <source>
        <dbReference type="RefSeq" id="XP_030748158.1"/>
    </source>
</evidence>
<keyword evidence="3 8" id="KW-0812">Transmembrane</keyword>
<evidence type="ECO:0000259" key="9">
    <source>
        <dbReference type="PROSITE" id="PS50222"/>
    </source>
</evidence>
<dbReference type="InterPro" id="IPR051739">
    <property type="entry name" value="Rhomboid_IM_Serine_Proteases"/>
</dbReference>
<organism evidence="10 12">
    <name type="scientific">Sitophilus oryzae</name>
    <name type="common">Rice weevil</name>
    <name type="synonym">Curculio oryzae</name>
    <dbReference type="NCBI Taxonomy" id="7048"/>
    <lineage>
        <taxon>Eukaryota</taxon>
        <taxon>Metazoa</taxon>
        <taxon>Ecdysozoa</taxon>
        <taxon>Arthropoda</taxon>
        <taxon>Hexapoda</taxon>
        <taxon>Insecta</taxon>
        <taxon>Pterygota</taxon>
        <taxon>Neoptera</taxon>
        <taxon>Endopterygota</taxon>
        <taxon>Coleoptera</taxon>
        <taxon>Polyphaga</taxon>
        <taxon>Cucujiformia</taxon>
        <taxon>Curculionidae</taxon>
        <taxon>Dryophthorinae</taxon>
        <taxon>Sitophilus</taxon>
    </lineage>
</organism>
<evidence type="ECO:0000256" key="4">
    <source>
        <dbReference type="ARBA" id="ARBA00022837"/>
    </source>
</evidence>
<evidence type="ECO:0000313" key="13">
    <source>
        <dbReference type="RefSeq" id="XP_030748173.1"/>
    </source>
</evidence>
<evidence type="ECO:0000256" key="7">
    <source>
        <dbReference type="SAM" id="MobiDB-lite"/>
    </source>
</evidence>
<evidence type="ECO:0000256" key="3">
    <source>
        <dbReference type="ARBA" id="ARBA00022692"/>
    </source>
</evidence>
<feature type="transmembrane region" description="Helical" evidence="8">
    <location>
        <begin position="190"/>
        <end position="217"/>
    </location>
</feature>
<feature type="transmembrane region" description="Helical" evidence="8">
    <location>
        <begin position="311"/>
        <end position="329"/>
    </location>
</feature>